<name>A0A445EW18_ARAHY</name>
<dbReference type="Proteomes" id="UP000289738">
    <property type="component" value="Chromosome A01"/>
</dbReference>
<dbReference type="EMBL" id="SDMP01000001">
    <property type="protein sequence ID" value="RYR79615.1"/>
    <property type="molecule type" value="Genomic_DNA"/>
</dbReference>
<proteinExistence type="predicted"/>
<comment type="caution">
    <text evidence="1">The sequence shown here is derived from an EMBL/GenBank/DDBJ whole genome shotgun (WGS) entry which is preliminary data.</text>
</comment>
<keyword evidence="2" id="KW-1185">Reference proteome</keyword>
<accession>A0A445EW18</accession>
<sequence>MKYFRGSKKDTILGKLYKSYSELCKSSLIPPAGILELSNMCRVLNDQPHRAALLSHRGRSLILLVRRARRPSLSSPTRASPGPAPQFFSVVHPSCASSVFVASSPSSVTSSPSSVASSPVFVASFPSSVALPQASAHCPRWR</sequence>
<protein>
    <submittedName>
        <fullName evidence="1">Uncharacterized protein</fullName>
    </submittedName>
</protein>
<reference evidence="1 2" key="1">
    <citation type="submission" date="2019-01" db="EMBL/GenBank/DDBJ databases">
        <title>Sequencing of cultivated peanut Arachis hypogaea provides insights into genome evolution and oil improvement.</title>
        <authorList>
            <person name="Chen X."/>
        </authorList>
    </citation>
    <scope>NUCLEOTIDE SEQUENCE [LARGE SCALE GENOMIC DNA]</scope>
    <source>
        <strain evidence="2">cv. Fuhuasheng</strain>
        <tissue evidence="1">Leaves</tissue>
    </source>
</reference>
<evidence type="ECO:0000313" key="2">
    <source>
        <dbReference type="Proteomes" id="UP000289738"/>
    </source>
</evidence>
<evidence type="ECO:0000313" key="1">
    <source>
        <dbReference type="EMBL" id="RYR79615.1"/>
    </source>
</evidence>
<gene>
    <name evidence="1" type="ORF">Ahy_A01g004427</name>
</gene>
<dbReference type="AlphaFoldDB" id="A0A445EW18"/>
<dbReference type="STRING" id="3818.A0A445EW18"/>
<organism evidence="1 2">
    <name type="scientific">Arachis hypogaea</name>
    <name type="common">Peanut</name>
    <dbReference type="NCBI Taxonomy" id="3818"/>
    <lineage>
        <taxon>Eukaryota</taxon>
        <taxon>Viridiplantae</taxon>
        <taxon>Streptophyta</taxon>
        <taxon>Embryophyta</taxon>
        <taxon>Tracheophyta</taxon>
        <taxon>Spermatophyta</taxon>
        <taxon>Magnoliopsida</taxon>
        <taxon>eudicotyledons</taxon>
        <taxon>Gunneridae</taxon>
        <taxon>Pentapetalae</taxon>
        <taxon>rosids</taxon>
        <taxon>fabids</taxon>
        <taxon>Fabales</taxon>
        <taxon>Fabaceae</taxon>
        <taxon>Papilionoideae</taxon>
        <taxon>50 kb inversion clade</taxon>
        <taxon>dalbergioids sensu lato</taxon>
        <taxon>Dalbergieae</taxon>
        <taxon>Pterocarpus clade</taxon>
        <taxon>Arachis</taxon>
    </lineage>
</organism>